<dbReference type="InterPro" id="IPR051921">
    <property type="entry name" value="ABC_osmolyte_uptake_ATP-bind"/>
</dbReference>
<dbReference type="PANTHER" id="PTHR43869:SF1">
    <property type="entry name" value="GLYCINE BETAINE_PROLINE BETAINE TRANSPORT SYSTEM ATP-BINDING PROTEIN PROV"/>
    <property type="match status" value="1"/>
</dbReference>
<dbReference type="SUPFAM" id="SSF54631">
    <property type="entry name" value="CBS-domain pair"/>
    <property type="match status" value="1"/>
</dbReference>
<dbReference type="SMART" id="SM00382">
    <property type="entry name" value="AAA"/>
    <property type="match status" value="1"/>
</dbReference>
<keyword evidence="9" id="KW-0997">Cell inner membrane</keyword>
<dbReference type="GO" id="GO:0005524">
    <property type="term" value="F:ATP binding"/>
    <property type="evidence" value="ECO:0007669"/>
    <property type="project" value="UniProtKB-UniRule"/>
</dbReference>
<comment type="subunit">
    <text evidence="9">The complex is probably composed of two ATP-binding proteins, two transmembrane proteins and a solute-binding protein.</text>
</comment>
<proteinExistence type="inferred from homology"/>
<evidence type="ECO:0000256" key="7">
    <source>
        <dbReference type="ARBA" id="ARBA00061968"/>
    </source>
</evidence>
<dbReference type="InterPro" id="IPR046342">
    <property type="entry name" value="CBS_dom_sf"/>
</dbReference>
<comment type="catalytic activity">
    <reaction evidence="6">
        <text>a quaternary ammonium(out) + ATP + H2O = a quaternary ammonium(in) + ADP + phosphate + H(+)</text>
        <dbReference type="Rhea" id="RHEA:11036"/>
        <dbReference type="ChEBI" id="CHEBI:15377"/>
        <dbReference type="ChEBI" id="CHEBI:15378"/>
        <dbReference type="ChEBI" id="CHEBI:30616"/>
        <dbReference type="ChEBI" id="CHEBI:35267"/>
        <dbReference type="ChEBI" id="CHEBI:43474"/>
        <dbReference type="ChEBI" id="CHEBI:456216"/>
        <dbReference type="EC" id="7.6.2.9"/>
    </reaction>
    <physiologicalReaction direction="left-to-right" evidence="6">
        <dbReference type="Rhea" id="RHEA:11037"/>
    </physiologicalReaction>
</comment>
<evidence type="ECO:0000256" key="10">
    <source>
        <dbReference type="SAM" id="MobiDB-lite"/>
    </source>
</evidence>
<feature type="region of interest" description="Disordered" evidence="10">
    <location>
        <begin position="385"/>
        <end position="421"/>
    </location>
</feature>
<evidence type="ECO:0000256" key="1">
    <source>
        <dbReference type="ARBA" id="ARBA00005417"/>
    </source>
</evidence>
<organism evidence="13 14">
    <name type="scientific">Dichotomicrobium thermohalophilum</name>
    <dbReference type="NCBI Taxonomy" id="933063"/>
    <lineage>
        <taxon>Bacteria</taxon>
        <taxon>Pseudomonadati</taxon>
        <taxon>Pseudomonadota</taxon>
        <taxon>Alphaproteobacteria</taxon>
        <taxon>Hyphomicrobiales</taxon>
        <taxon>Hyphomicrobiaceae</taxon>
        <taxon>Dichotomicrobium</taxon>
    </lineage>
</organism>
<dbReference type="PROSITE" id="PS00211">
    <property type="entry name" value="ABC_TRANSPORTER_1"/>
    <property type="match status" value="1"/>
</dbReference>
<evidence type="ECO:0000256" key="4">
    <source>
        <dbReference type="ARBA" id="ARBA00022840"/>
    </source>
</evidence>
<keyword evidence="4 9" id="KW-0067">ATP-binding</keyword>
<evidence type="ECO:0000313" key="14">
    <source>
        <dbReference type="Proteomes" id="UP000266273"/>
    </source>
</evidence>
<dbReference type="InterPro" id="IPR017871">
    <property type="entry name" value="ABC_transporter-like_CS"/>
</dbReference>
<dbReference type="CDD" id="cd02205">
    <property type="entry name" value="CBS_pair_SF"/>
    <property type="match status" value="1"/>
</dbReference>
<dbReference type="AlphaFoldDB" id="A0A397PDN3"/>
<evidence type="ECO:0000256" key="5">
    <source>
        <dbReference type="ARBA" id="ARBA00022970"/>
    </source>
</evidence>
<evidence type="ECO:0000256" key="8">
    <source>
        <dbReference type="PROSITE-ProRule" id="PRU00703"/>
    </source>
</evidence>
<keyword evidence="9" id="KW-0472">Membrane</keyword>
<dbReference type="InterPro" id="IPR027417">
    <property type="entry name" value="P-loop_NTPase"/>
</dbReference>
<comment type="subcellular location">
    <subcellularLocation>
        <location evidence="9">Cell inner membrane</location>
        <topology evidence="9">Peripheral membrane protein</topology>
    </subcellularLocation>
</comment>
<dbReference type="InterPro" id="IPR003439">
    <property type="entry name" value="ABC_transporter-like_ATP-bd"/>
</dbReference>
<dbReference type="GO" id="GO:0006970">
    <property type="term" value="P:response to osmotic stress"/>
    <property type="evidence" value="ECO:0007669"/>
    <property type="project" value="UniProtKB-ARBA"/>
</dbReference>
<comment type="caution">
    <text evidence="13">The sequence shown here is derived from an EMBL/GenBank/DDBJ whole genome shotgun (WGS) entry which is preliminary data.</text>
</comment>
<evidence type="ECO:0000259" key="12">
    <source>
        <dbReference type="PROSITE" id="PS51371"/>
    </source>
</evidence>
<sequence>MSYKLTAENVYKIFGPEPDRALEMSQQGASKDEVFRETKSVVAVNDVSFKVPEGQIFVVMGLSGSGKSTLIRCLNRLFEPTAGKIYIDDFDITAANEEELRQVRLKRMAMVFQHFALFPHMSVWENAAYGLKARNTDVSERREQAVAALKSVGLDAWADSYPKNLSGGMQQRVGLARALAVSPEVLLMDEPFSALDPLIRRDTQDELIEIQERLGSTIVFITHDLQEALKLGDQIAIMKDGRFVQVGTPQQIVMDPADDYVFEFTRDVDRSRVLTFGSIRDEAETLTGEEPLDEVTRRFEANENLKGMFVVDDKNKPVGLVDRDRIGEAEEGATARSLMDRHFAKVRRSSYICESFDRLGDHKLFAVVDREGKLRGVVDPMNVFQHLEPPTEEDAVQPGGRPGERPDDLEAASQPVAQETA</sequence>
<keyword evidence="3 9" id="KW-0547">Nucleotide-binding</keyword>
<dbReference type="CDD" id="cd03294">
    <property type="entry name" value="ABC_Pro_Gly_Betaine"/>
    <property type="match status" value="1"/>
</dbReference>
<keyword evidence="9" id="KW-1003">Cell membrane</keyword>
<dbReference type="Pfam" id="PF00005">
    <property type="entry name" value="ABC_tran"/>
    <property type="match status" value="1"/>
</dbReference>
<feature type="domain" description="CBS" evidence="12">
    <location>
        <begin position="279"/>
        <end position="338"/>
    </location>
</feature>
<dbReference type="OrthoDB" id="9802264at2"/>
<keyword evidence="5" id="KW-0029">Amino-acid transport</keyword>
<keyword evidence="2 9" id="KW-0813">Transport</keyword>
<dbReference type="EC" id="7.6.2.9" evidence="9"/>
<reference evidence="13 14" key="1">
    <citation type="submission" date="2018-08" db="EMBL/GenBank/DDBJ databases">
        <title>Genomic Encyclopedia of Archaeal and Bacterial Type Strains, Phase II (KMG-II): from individual species to whole genera.</title>
        <authorList>
            <person name="Goeker M."/>
        </authorList>
    </citation>
    <scope>NUCLEOTIDE SEQUENCE [LARGE SCALE GENOMIC DNA]</scope>
    <source>
        <strain evidence="13 14">DSM 5002</strain>
    </source>
</reference>
<dbReference type="InterPro" id="IPR003593">
    <property type="entry name" value="AAA+_ATPase"/>
</dbReference>
<dbReference type="FunFam" id="3.40.50.300:FF:000201">
    <property type="entry name" value="Glycine betaine/L-proline ABC transporter ATP-binding protein"/>
    <property type="match status" value="1"/>
</dbReference>
<name>A0A397PDN3_9HYPH</name>
<evidence type="ECO:0000256" key="9">
    <source>
        <dbReference type="RuleBase" id="RU369116"/>
    </source>
</evidence>
<dbReference type="InterPro" id="IPR005892">
    <property type="entry name" value="Gly-betaine_transp_ATP-bd"/>
</dbReference>
<dbReference type="PROSITE" id="PS50893">
    <property type="entry name" value="ABC_TRANSPORTER_2"/>
    <property type="match status" value="1"/>
</dbReference>
<dbReference type="GO" id="GO:0031460">
    <property type="term" value="P:glycine betaine transport"/>
    <property type="evidence" value="ECO:0007669"/>
    <property type="project" value="InterPro"/>
</dbReference>
<dbReference type="EMBL" id="QXDF01000002">
    <property type="protein sequence ID" value="RIA47610.1"/>
    <property type="molecule type" value="Genomic_DNA"/>
</dbReference>
<gene>
    <name evidence="13" type="ORF">BXY53_2168</name>
</gene>
<dbReference type="SUPFAM" id="SSF52540">
    <property type="entry name" value="P-loop containing nucleoside triphosphate hydrolases"/>
    <property type="match status" value="1"/>
</dbReference>
<dbReference type="GO" id="GO:0016887">
    <property type="term" value="F:ATP hydrolysis activity"/>
    <property type="evidence" value="ECO:0007669"/>
    <property type="project" value="UniProtKB-UniRule"/>
</dbReference>
<dbReference type="Gene3D" id="3.40.50.300">
    <property type="entry name" value="P-loop containing nucleotide triphosphate hydrolases"/>
    <property type="match status" value="1"/>
</dbReference>
<dbReference type="PROSITE" id="PS51371">
    <property type="entry name" value="CBS"/>
    <property type="match status" value="1"/>
</dbReference>
<evidence type="ECO:0000313" key="13">
    <source>
        <dbReference type="EMBL" id="RIA47610.1"/>
    </source>
</evidence>
<feature type="domain" description="ABC transporter" evidence="11">
    <location>
        <begin position="29"/>
        <end position="265"/>
    </location>
</feature>
<evidence type="ECO:0000256" key="6">
    <source>
        <dbReference type="ARBA" id="ARBA00051811"/>
    </source>
</evidence>
<evidence type="ECO:0000259" key="11">
    <source>
        <dbReference type="PROSITE" id="PS50893"/>
    </source>
</evidence>
<dbReference type="InterPro" id="IPR000644">
    <property type="entry name" value="CBS_dom"/>
</dbReference>
<dbReference type="Pfam" id="PF00571">
    <property type="entry name" value="CBS"/>
    <property type="match status" value="1"/>
</dbReference>
<dbReference type="GO" id="GO:0006865">
    <property type="term" value="P:amino acid transport"/>
    <property type="evidence" value="ECO:0007669"/>
    <property type="project" value="UniProtKB-UniRule"/>
</dbReference>
<keyword evidence="8" id="KW-0129">CBS domain</keyword>
<dbReference type="RefSeq" id="WP_119061981.1">
    <property type="nucleotide sequence ID" value="NZ_QXDF01000002.1"/>
</dbReference>
<dbReference type="NCBIfam" id="TIGR01186">
    <property type="entry name" value="proV"/>
    <property type="match status" value="1"/>
</dbReference>
<accession>A0A397PDN3</accession>
<dbReference type="GO" id="GO:0015418">
    <property type="term" value="F:ABC-type quaternary ammonium compound transporting activity"/>
    <property type="evidence" value="ECO:0007669"/>
    <property type="project" value="UniProtKB-EC"/>
</dbReference>
<dbReference type="Proteomes" id="UP000266273">
    <property type="component" value="Unassembled WGS sequence"/>
</dbReference>
<keyword evidence="14" id="KW-1185">Reference proteome</keyword>
<evidence type="ECO:0000256" key="3">
    <source>
        <dbReference type="ARBA" id="ARBA00022741"/>
    </source>
</evidence>
<dbReference type="GO" id="GO:0005886">
    <property type="term" value="C:plasma membrane"/>
    <property type="evidence" value="ECO:0007669"/>
    <property type="project" value="UniProtKB-SubCell"/>
</dbReference>
<protein>
    <recommendedName>
        <fullName evidence="9">Quaternary amine transport ATP-binding protein</fullName>
        <ecNumber evidence="9">7.6.2.9</ecNumber>
    </recommendedName>
</protein>
<comment type="subunit">
    <text evidence="7">The complex is probably composed of two ATP-binding proteins (TmoW), two transmembrane proteins (TmoV) and a solute-binding protein (TmoX).</text>
</comment>
<dbReference type="Gene3D" id="3.10.580.10">
    <property type="entry name" value="CBS-domain"/>
    <property type="match status" value="1"/>
</dbReference>
<evidence type="ECO:0000256" key="2">
    <source>
        <dbReference type="ARBA" id="ARBA00022448"/>
    </source>
</evidence>
<comment type="similarity">
    <text evidence="1 9">Belongs to the ABC transporter superfamily.</text>
</comment>
<dbReference type="PANTHER" id="PTHR43869">
    <property type="entry name" value="GLYCINE BETAINE/PROLINE BETAINE TRANSPORT SYSTEM ATP-BINDING PROTEIN PROV"/>
    <property type="match status" value="1"/>
</dbReference>